<feature type="transmembrane region" description="Helical" evidence="1">
    <location>
        <begin position="81"/>
        <end position="100"/>
    </location>
</feature>
<feature type="transmembrane region" description="Helical" evidence="1">
    <location>
        <begin position="51"/>
        <end position="69"/>
    </location>
</feature>
<dbReference type="Gene3D" id="1.10.1760.20">
    <property type="match status" value="1"/>
</dbReference>
<evidence type="ECO:0000256" key="1">
    <source>
        <dbReference type="SAM" id="Phobius"/>
    </source>
</evidence>
<accession>A0ABV0EY95</accession>
<proteinExistence type="predicted"/>
<keyword evidence="1" id="KW-1133">Transmembrane helix</keyword>
<comment type="caution">
    <text evidence="2">The sequence shown here is derived from an EMBL/GenBank/DDBJ whole genome shotgun (WGS) entry which is preliminary data.</text>
</comment>
<feature type="transmembrane region" description="Helical" evidence="1">
    <location>
        <begin position="107"/>
        <end position="131"/>
    </location>
</feature>
<sequence>MAKSSNKFTIRDICFIALITAACVVGRTAFQFIPNVQPITAIFILVSFNKGFLRSFLIVLLTIFTTNIYMGMGPWTLTQVFSYTVIIIVSCGFSQMPWFAQHQLPQLIFALFTGYLFGFLTACGDTIIYGIRAFWPYYVQGIYFDTLHGVGNLLFYALLRPFIPRLLLRFWPNQY</sequence>
<reference evidence="2 3" key="2">
    <citation type="submission" date="2024-02" db="EMBL/GenBank/DDBJ databases">
        <title>The Genome Sequence of Enterococcus sp. DIV0159.</title>
        <authorList>
            <person name="Earl A."/>
            <person name="Manson A."/>
            <person name="Gilmore M."/>
            <person name="Sanders J."/>
            <person name="Shea T."/>
            <person name="Howe W."/>
            <person name="Livny J."/>
            <person name="Cuomo C."/>
            <person name="Neafsey D."/>
            <person name="Birren B."/>
        </authorList>
    </citation>
    <scope>NUCLEOTIDE SEQUENCE [LARGE SCALE GENOMIC DNA]</scope>
    <source>
        <strain evidence="2 3">665A</strain>
    </source>
</reference>
<dbReference type="Proteomes" id="UP000664357">
    <property type="component" value="Unassembled WGS sequence"/>
</dbReference>
<keyword evidence="1" id="KW-0472">Membrane</keyword>
<feature type="transmembrane region" description="Helical" evidence="1">
    <location>
        <begin position="137"/>
        <end position="159"/>
    </location>
</feature>
<evidence type="ECO:0000313" key="2">
    <source>
        <dbReference type="EMBL" id="MEO1772237.1"/>
    </source>
</evidence>
<dbReference type="EMBL" id="JAFREL020000004">
    <property type="protein sequence ID" value="MEO1772237.1"/>
    <property type="molecule type" value="Genomic_DNA"/>
</dbReference>
<keyword evidence="3" id="KW-1185">Reference proteome</keyword>
<gene>
    <name evidence="2" type="ORF">JZO67_004219</name>
</gene>
<name>A0ABV0EY95_9ENTE</name>
<evidence type="ECO:0000313" key="3">
    <source>
        <dbReference type="Proteomes" id="UP000664357"/>
    </source>
</evidence>
<keyword evidence="1" id="KW-0812">Transmembrane</keyword>
<dbReference type="RefSeq" id="WP_207701862.1">
    <property type="nucleotide sequence ID" value="NZ_JAFREL020000004.1"/>
</dbReference>
<feature type="transmembrane region" description="Helical" evidence="1">
    <location>
        <begin position="13"/>
        <end position="30"/>
    </location>
</feature>
<evidence type="ECO:0008006" key="4">
    <source>
        <dbReference type="Google" id="ProtNLM"/>
    </source>
</evidence>
<dbReference type="PROSITE" id="PS51257">
    <property type="entry name" value="PROKAR_LIPOPROTEIN"/>
    <property type="match status" value="1"/>
</dbReference>
<protein>
    <recommendedName>
        <fullName evidence="4">ECF transporter S component</fullName>
    </recommendedName>
</protein>
<reference evidence="2 3" key="1">
    <citation type="submission" date="2021-03" db="EMBL/GenBank/DDBJ databases">
        <authorList>
            <person name="Gilmore M.S."/>
            <person name="Schwartzman J."/>
            <person name="Van Tyne D."/>
            <person name="Martin M."/>
            <person name="Earl A.M."/>
            <person name="Manson A.L."/>
            <person name="Straub T."/>
            <person name="Salamzade R."/>
            <person name="Saavedra J."/>
            <person name="Lebreton F."/>
            <person name="Prichula J."/>
            <person name="Schaufler K."/>
            <person name="Gaca A."/>
            <person name="Sgardioli B."/>
            <person name="Wagenaar J."/>
            <person name="Strong T."/>
        </authorList>
    </citation>
    <scope>NUCLEOTIDE SEQUENCE [LARGE SCALE GENOMIC DNA]</scope>
    <source>
        <strain evidence="2 3">665A</strain>
    </source>
</reference>
<organism evidence="2 3">
    <name type="scientific">Candidatus Enterococcus ferrettii</name>
    <dbReference type="NCBI Taxonomy" id="2815324"/>
    <lineage>
        <taxon>Bacteria</taxon>
        <taxon>Bacillati</taxon>
        <taxon>Bacillota</taxon>
        <taxon>Bacilli</taxon>
        <taxon>Lactobacillales</taxon>
        <taxon>Enterococcaceae</taxon>
        <taxon>Enterococcus</taxon>
    </lineage>
</organism>